<accession>A1AUQ5</accession>
<dbReference type="GO" id="GO:0016020">
    <property type="term" value="C:membrane"/>
    <property type="evidence" value="ECO:0007669"/>
    <property type="project" value="TreeGrafter"/>
</dbReference>
<evidence type="ECO:0000256" key="1">
    <source>
        <dbReference type="ARBA" id="ARBA00022741"/>
    </source>
</evidence>
<evidence type="ECO:0000256" key="3">
    <source>
        <dbReference type="ARBA" id="ARBA00024484"/>
    </source>
</evidence>
<comment type="catalytic activity">
    <reaction evidence="3">
        <text>a long-chain fatty acid + ATP + CoA = a long-chain fatty acyl-CoA + AMP + diphosphate</text>
        <dbReference type="Rhea" id="RHEA:15421"/>
        <dbReference type="ChEBI" id="CHEBI:30616"/>
        <dbReference type="ChEBI" id="CHEBI:33019"/>
        <dbReference type="ChEBI" id="CHEBI:57287"/>
        <dbReference type="ChEBI" id="CHEBI:57560"/>
        <dbReference type="ChEBI" id="CHEBI:83139"/>
        <dbReference type="ChEBI" id="CHEBI:456215"/>
        <dbReference type="EC" id="6.2.1.3"/>
    </reaction>
    <physiologicalReaction direction="left-to-right" evidence="3">
        <dbReference type="Rhea" id="RHEA:15422"/>
    </physiologicalReaction>
</comment>
<dbReference type="AlphaFoldDB" id="A1AUQ5"/>
<dbReference type="GO" id="GO:0005524">
    <property type="term" value="F:ATP binding"/>
    <property type="evidence" value="ECO:0007669"/>
    <property type="project" value="UniProtKB-KW"/>
</dbReference>
<dbReference type="eggNOG" id="COG1022">
    <property type="taxonomic scope" value="Bacteria"/>
</dbReference>
<dbReference type="STRING" id="338966.Ppro_3483"/>
<dbReference type="Gene3D" id="3.40.50.12780">
    <property type="entry name" value="N-terminal domain of ligase-like"/>
    <property type="match status" value="1"/>
</dbReference>
<dbReference type="SUPFAM" id="SSF56801">
    <property type="entry name" value="Acetyl-CoA synthetase-like"/>
    <property type="match status" value="1"/>
</dbReference>
<dbReference type="Proteomes" id="UP000006732">
    <property type="component" value="Chromosome"/>
</dbReference>
<gene>
    <name evidence="5" type="ordered locus">Ppro_3483</name>
</gene>
<dbReference type="PROSITE" id="PS00455">
    <property type="entry name" value="AMP_BINDING"/>
    <property type="match status" value="1"/>
</dbReference>
<evidence type="ECO:0000313" key="5">
    <source>
        <dbReference type="EMBL" id="ABL01076.1"/>
    </source>
</evidence>
<dbReference type="PANTHER" id="PTHR43272:SF33">
    <property type="entry name" value="AMP-BINDING DOMAIN-CONTAINING PROTEIN-RELATED"/>
    <property type="match status" value="1"/>
</dbReference>
<dbReference type="KEGG" id="ppd:Ppro_3483"/>
<dbReference type="InterPro" id="IPR020845">
    <property type="entry name" value="AMP-binding_CS"/>
</dbReference>
<evidence type="ECO:0000259" key="4">
    <source>
        <dbReference type="Pfam" id="PF00501"/>
    </source>
</evidence>
<dbReference type="Gene3D" id="3.30.300.30">
    <property type="match status" value="1"/>
</dbReference>
<dbReference type="EMBL" id="CP000482">
    <property type="protein sequence ID" value="ABL01076.1"/>
    <property type="molecule type" value="Genomic_DNA"/>
</dbReference>
<dbReference type="InterPro" id="IPR042099">
    <property type="entry name" value="ANL_N_sf"/>
</dbReference>
<protein>
    <submittedName>
        <fullName evidence="5">AMP-dependent synthetase and ligase</fullName>
    </submittedName>
</protein>
<name>A1AUQ5_PELPD</name>
<keyword evidence="5" id="KW-0436">Ligase</keyword>
<dbReference type="RefSeq" id="WP_011737291.1">
    <property type="nucleotide sequence ID" value="NC_008609.1"/>
</dbReference>
<sequence length="620" mass="68100">MHTIDSLIRESCRINGDRPALRHKVGNSWREISYGALWELSDHIAAGLLKSGFRSGDHAALLAPSSPNWVAAYLAILKAGGVVVPIDKELKSAELRHILTNCHARVVFSSPPCLDALLQTVNHIAALERIVVLSPAAEERSDSQLARSLSELVEEWRDLAASIPIPRERVQRLEELGNRFYQLSCAPASSRGDQKEVVDPFSAIEAIRTQLTREGRLLTLDALCHSAPLPEKPRSPQDPAVILYTSGTTGRSKGAMLSHANIVSNILETANHFGLDSSIHTLSFLPINHVFEQVCGVLLPLALGGRVTFCESLKKLGENLAEVKPTFFLAVPAVYRMLLDRIMKNIQSKRVSRTLFSLPLVRTLVTSKVRRTFGAGTIYVSGGAALDPAIARGLDRVGLNVYQGYGITETSPVISAEHPGKKRLGTVGLPLRCMSIRIDTPNQEGVGELVVKGPNVMLGYYNNPQATAEVLQDGWYRTGDLARVDGDGFLTICGRVKNLIVTPNGKNVYPEEVEAELLKSPYIAEVMVYGHRVGPAEEEVHAMIYPNQEALEDHCRKMGNCPMDVKDVEALVRREVQAACAGLADYKRVRRFTLREDEFPKTTTRKIKRFAVGADIDTGE</sequence>
<dbReference type="InterPro" id="IPR000873">
    <property type="entry name" value="AMP-dep_synth/lig_dom"/>
</dbReference>
<organism evidence="5 6">
    <name type="scientific">Pelobacter propionicus (strain DSM 2379 / NBRC 103807 / OttBd1)</name>
    <dbReference type="NCBI Taxonomy" id="338966"/>
    <lineage>
        <taxon>Bacteria</taxon>
        <taxon>Pseudomonadati</taxon>
        <taxon>Thermodesulfobacteriota</taxon>
        <taxon>Desulfuromonadia</taxon>
        <taxon>Desulfuromonadales</taxon>
        <taxon>Desulfuromonadaceae</taxon>
        <taxon>Pelobacter</taxon>
    </lineage>
</organism>
<proteinExistence type="predicted"/>
<keyword evidence="6" id="KW-1185">Reference proteome</keyword>
<dbReference type="Pfam" id="PF00501">
    <property type="entry name" value="AMP-binding"/>
    <property type="match status" value="1"/>
</dbReference>
<evidence type="ECO:0000313" key="6">
    <source>
        <dbReference type="Proteomes" id="UP000006732"/>
    </source>
</evidence>
<dbReference type="GO" id="GO:0004467">
    <property type="term" value="F:long-chain fatty acid-CoA ligase activity"/>
    <property type="evidence" value="ECO:0007669"/>
    <property type="project" value="UniProtKB-EC"/>
</dbReference>
<reference evidence="5 6" key="1">
    <citation type="submission" date="2006-10" db="EMBL/GenBank/DDBJ databases">
        <title>Complete sequence of chromosome of Pelobacter propionicus DSM 2379.</title>
        <authorList>
            <consortium name="US DOE Joint Genome Institute"/>
            <person name="Copeland A."/>
            <person name="Lucas S."/>
            <person name="Lapidus A."/>
            <person name="Barry K."/>
            <person name="Detter J.C."/>
            <person name="Glavina del Rio T."/>
            <person name="Hammon N."/>
            <person name="Israni S."/>
            <person name="Dalin E."/>
            <person name="Tice H."/>
            <person name="Pitluck S."/>
            <person name="Saunders E."/>
            <person name="Brettin T."/>
            <person name="Bruce D."/>
            <person name="Han C."/>
            <person name="Tapia R."/>
            <person name="Schmutz J."/>
            <person name="Larimer F."/>
            <person name="Land M."/>
            <person name="Hauser L."/>
            <person name="Kyrpides N."/>
            <person name="Kim E."/>
            <person name="Lovley D."/>
            <person name="Richardson P."/>
        </authorList>
    </citation>
    <scope>NUCLEOTIDE SEQUENCE [LARGE SCALE GENOMIC DNA]</scope>
    <source>
        <strain evidence="6">DSM 2379 / NBRC 103807 / OttBd1</strain>
    </source>
</reference>
<dbReference type="HOGENOM" id="CLU_000022_59_9_7"/>
<dbReference type="OrthoDB" id="9799237at2"/>
<feature type="domain" description="AMP-dependent synthetase/ligase" evidence="4">
    <location>
        <begin position="9"/>
        <end position="461"/>
    </location>
</feature>
<evidence type="ECO:0000256" key="2">
    <source>
        <dbReference type="ARBA" id="ARBA00022840"/>
    </source>
</evidence>
<dbReference type="PANTHER" id="PTHR43272">
    <property type="entry name" value="LONG-CHAIN-FATTY-ACID--COA LIGASE"/>
    <property type="match status" value="1"/>
</dbReference>
<dbReference type="InterPro" id="IPR045851">
    <property type="entry name" value="AMP-bd_C_sf"/>
</dbReference>
<keyword evidence="2" id="KW-0067">ATP-binding</keyword>
<keyword evidence="1" id="KW-0547">Nucleotide-binding</keyword>